<dbReference type="InterPro" id="IPR001020">
    <property type="entry name" value="PTS_HPr_His_P_site"/>
</dbReference>
<sequence length="87" mass="9106">MAQFTAKITDPVGLHARPASVTVSAASKFDSEIKIETNGKSGNLKSIMNIMALGVKQGDEITITAEGSDADAAIAEIKSTMKKNNLI</sequence>
<comment type="caution">
    <text evidence="7">The sequence shown here is derived from an EMBL/GenBank/DDBJ whole genome shotgun (WGS) entry which is preliminary data.</text>
</comment>
<organism evidence="7 8">
    <name type="scientific">Mycoplasma marinum</name>
    <dbReference type="NCBI Taxonomy" id="1937190"/>
    <lineage>
        <taxon>Bacteria</taxon>
        <taxon>Bacillati</taxon>
        <taxon>Mycoplasmatota</taxon>
        <taxon>Mollicutes</taxon>
        <taxon>Mycoplasmataceae</taxon>
        <taxon>Mycoplasma</taxon>
    </lineage>
</organism>
<dbReference type="GO" id="GO:0005737">
    <property type="term" value="C:cytoplasm"/>
    <property type="evidence" value="ECO:0007669"/>
    <property type="project" value="UniProtKB-SubCell"/>
</dbReference>
<evidence type="ECO:0000259" key="6">
    <source>
        <dbReference type="PROSITE" id="PS51350"/>
    </source>
</evidence>
<proteinExistence type="predicted"/>
<comment type="function">
    <text evidence="1">General (non sugar-specific) component of the phosphoenolpyruvate-dependent sugar phosphotransferase system (sugar PTS). This major carbohydrate active-transport system catalyzes the phosphorylation of incoming sugar substrates concomitantly with their translocation across the cell membrane. The phosphoryl group from phosphoenolpyruvate (PEP) is transferred to the phosphoryl carrier protein HPr by enzyme I. Phospho-HPr then transfers it to the PTS EIIA domain.</text>
</comment>
<dbReference type="InterPro" id="IPR000032">
    <property type="entry name" value="HPr-like"/>
</dbReference>
<dbReference type="AlphaFoldDB" id="A0A4R0XUZ3"/>
<keyword evidence="5" id="KW-0598">Phosphotransferase system</keyword>
<dbReference type="SUPFAM" id="SSF55594">
    <property type="entry name" value="HPr-like"/>
    <property type="match status" value="1"/>
</dbReference>
<dbReference type="RefSeq" id="WP_131598685.1">
    <property type="nucleotide sequence ID" value="NZ_PSZO01000004.1"/>
</dbReference>
<dbReference type="PROSITE" id="PS00369">
    <property type="entry name" value="PTS_HPR_HIS"/>
    <property type="match status" value="1"/>
</dbReference>
<gene>
    <name evidence="7" type="ORF">C4B24_01575</name>
</gene>
<accession>A0A4R0XUZ3</accession>
<evidence type="ECO:0000256" key="5">
    <source>
        <dbReference type="ARBA" id="ARBA00022683"/>
    </source>
</evidence>
<feature type="domain" description="HPr" evidence="6">
    <location>
        <begin position="1"/>
        <end position="87"/>
    </location>
</feature>
<dbReference type="InterPro" id="IPR035895">
    <property type="entry name" value="HPr-like_sf"/>
</dbReference>
<comment type="subcellular location">
    <subcellularLocation>
        <location evidence="2">Cytoplasm</location>
    </subcellularLocation>
</comment>
<dbReference type="GO" id="GO:0009401">
    <property type="term" value="P:phosphoenolpyruvate-dependent sugar phosphotransferase system"/>
    <property type="evidence" value="ECO:0007669"/>
    <property type="project" value="UniProtKB-KW"/>
</dbReference>
<keyword evidence="4" id="KW-0963">Cytoplasm</keyword>
<dbReference type="Proteomes" id="UP000294192">
    <property type="component" value="Unassembled WGS sequence"/>
</dbReference>
<reference evidence="7 8" key="1">
    <citation type="submission" date="2018-02" db="EMBL/GenBank/DDBJ databases">
        <title>Mycoplasma marinum and Mycoplasma todarodis sp. nov., moderately halophilic and psychrotolerant mycoplasmas isolated from cephalopods.</title>
        <authorList>
            <person name="Viver T."/>
        </authorList>
    </citation>
    <scope>NUCLEOTIDE SEQUENCE [LARGE SCALE GENOMIC DNA]</scope>
    <source>
        <strain evidence="7 8">PE</strain>
    </source>
</reference>
<evidence type="ECO:0000256" key="3">
    <source>
        <dbReference type="ARBA" id="ARBA00020422"/>
    </source>
</evidence>
<name>A0A4R0XUZ3_9MOLU</name>
<dbReference type="InterPro" id="IPR002114">
    <property type="entry name" value="PTS_HPr_Ser_P_site"/>
</dbReference>
<dbReference type="PROSITE" id="PS00589">
    <property type="entry name" value="PTS_HPR_SER"/>
    <property type="match status" value="1"/>
</dbReference>
<dbReference type="Pfam" id="PF00381">
    <property type="entry name" value="PTS-HPr"/>
    <property type="match status" value="1"/>
</dbReference>
<evidence type="ECO:0000256" key="1">
    <source>
        <dbReference type="ARBA" id="ARBA00003681"/>
    </source>
</evidence>
<dbReference type="PANTHER" id="PTHR33705">
    <property type="entry name" value="PHOSPHOCARRIER PROTEIN HPR"/>
    <property type="match status" value="1"/>
</dbReference>
<evidence type="ECO:0000313" key="7">
    <source>
        <dbReference type="EMBL" id="TCG11637.1"/>
    </source>
</evidence>
<protein>
    <recommendedName>
        <fullName evidence="3">Phosphocarrier protein HPr</fullName>
    </recommendedName>
</protein>
<keyword evidence="8" id="KW-1185">Reference proteome</keyword>
<dbReference type="InterPro" id="IPR050399">
    <property type="entry name" value="HPr"/>
</dbReference>
<evidence type="ECO:0000256" key="4">
    <source>
        <dbReference type="ARBA" id="ARBA00022490"/>
    </source>
</evidence>
<dbReference type="PRINTS" id="PR00107">
    <property type="entry name" value="PHOSPHOCPHPR"/>
</dbReference>
<dbReference type="CDD" id="cd00367">
    <property type="entry name" value="PTS-HPr_like"/>
    <property type="match status" value="1"/>
</dbReference>
<dbReference type="Gene3D" id="3.30.1340.10">
    <property type="entry name" value="HPr-like"/>
    <property type="match status" value="1"/>
</dbReference>
<evidence type="ECO:0000256" key="2">
    <source>
        <dbReference type="ARBA" id="ARBA00004496"/>
    </source>
</evidence>
<dbReference type="PANTHER" id="PTHR33705:SF2">
    <property type="entry name" value="PHOSPHOCARRIER PROTEIN NPR"/>
    <property type="match status" value="1"/>
</dbReference>
<dbReference type="EMBL" id="PSZO01000004">
    <property type="protein sequence ID" value="TCG11637.1"/>
    <property type="molecule type" value="Genomic_DNA"/>
</dbReference>
<dbReference type="OrthoDB" id="9809047at2"/>
<dbReference type="PROSITE" id="PS51350">
    <property type="entry name" value="PTS_HPR_DOM"/>
    <property type="match status" value="1"/>
</dbReference>
<dbReference type="NCBIfam" id="TIGR01003">
    <property type="entry name" value="PTS_HPr_family"/>
    <property type="match status" value="1"/>
</dbReference>
<evidence type="ECO:0000313" key="8">
    <source>
        <dbReference type="Proteomes" id="UP000294192"/>
    </source>
</evidence>